<reference evidence="2" key="1">
    <citation type="submission" date="2022-11" db="UniProtKB">
        <authorList>
            <consortium name="WormBaseParasite"/>
        </authorList>
    </citation>
    <scope>IDENTIFICATION</scope>
</reference>
<proteinExistence type="predicted"/>
<organism evidence="1 2">
    <name type="scientific">Panagrolaimus sp. JU765</name>
    <dbReference type="NCBI Taxonomy" id="591449"/>
    <lineage>
        <taxon>Eukaryota</taxon>
        <taxon>Metazoa</taxon>
        <taxon>Ecdysozoa</taxon>
        <taxon>Nematoda</taxon>
        <taxon>Chromadorea</taxon>
        <taxon>Rhabditida</taxon>
        <taxon>Tylenchina</taxon>
        <taxon>Panagrolaimomorpha</taxon>
        <taxon>Panagrolaimoidea</taxon>
        <taxon>Panagrolaimidae</taxon>
        <taxon>Panagrolaimus</taxon>
    </lineage>
</organism>
<name>A0AC34Q1N2_9BILA</name>
<dbReference type="Proteomes" id="UP000887576">
    <property type="component" value="Unplaced"/>
</dbReference>
<evidence type="ECO:0000313" key="2">
    <source>
        <dbReference type="WBParaSite" id="JU765_v2.g12072.t1"/>
    </source>
</evidence>
<sequence length="174" mass="19928">MEFVGFFGESIKNNRVLYYESRRFPGHCYKFIWKRNDGEVKCYICYGCKKAKLLNPNNPPNRQIRVNGVNFVEDPERRQHFCQLFAKSEIQGEQALRIVGNQNVGSGKPGSDLMNHLNAYLAAKHGAESYSVRGQIRCKESSIKRRLKRKAVQNQPTGNIDKNCDQNLTKSIGN</sequence>
<evidence type="ECO:0000313" key="1">
    <source>
        <dbReference type="Proteomes" id="UP000887576"/>
    </source>
</evidence>
<accession>A0AC34Q1N2</accession>
<dbReference type="WBParaSite" id="JU765_v2.g12072.t1">
    <property type="protein sequence ID" value="JU765_v2.g12072.t1"/>
    <property type="gene ID" value="JU765_v2.g12072"/>
</dbReference>
<protein>
    <submittedName>
        <fullName evidence="2">Uncharacterized protein</fullName>
    </submittedName>
</protein>